<feature type="region of interest" description="Disordered" evidence="1">
    <location>
        <begin position="29"/>
        <end position="49"/>
    </location>
</feature>
<evidence type="ECO:0000313" key="4">
    <source>
        <dbReference type="Proteomes" id="UP000276133"/>
    </source>
</evidence>
<dbReference type="PROSITE" id="PS50081">
    <property type="entry name" value="ZF_DAG_PE_2"/>
    <property type="match status" value="1"/>
</dbReference>
<dbReference type="AlphaFoldDB" id="A0A3M7PSP1"/>
<evidence type="ECO:0000313" key="3">
    <source>
        <dbReference type="EMBL" id="RNA01678.1"/>
    </source>
</evidence>
<evidence type="ECO:0000259" key="2">
    <source>
        <dbReference type="PROSITE" id="PS50081"/>
    </source>
</evidence>
<sequence>MIKIFRKIFNKLFRKICIDYDHLRRAPTKAQRRRKLKENESKQRKKAKLDDVVVDQAHNEESNTCKLCQNLLEENPLNCSTCNFSFHRSCVKIVICLSELSMSRLNTTSLFSGKFYIIQ</sequence>
<feature type="domain" description="Phorbol-ester/DAG-type" evidence="2">
    <location>
        <begin position="57"/>
        <end position="98"/>
    </location>
</feature>
<dbReference type="SUPFAM" id="SSF57903">
    <property type="entry name" value="FYVE/PHD zinc finger"/>
    <property type="match status" value="1"/>
</dbReference>
<organism evidence="3 4">
    <name type="scientific">Brachionus plicatilis</name>
    <name type="common">Marine rotifer</name>
    <name type="synonym">Brachionus muelleri</name>
    <dbReference type="NCBI Taxonomy" id="10195"/>
    <lineage>
        <taxon>Eukaryota</taxon>
        <taxon>Metazoa</taxon>
        <taxon>Spiralia</taxon>
        <taxon>Gnathifera</taxon>
        <taxon>Rotifera</taxon>
        <taxon>Eurotatoria</taxon>
        <taxon>Monogononta</taxon>
        <taxon>Pseudotrocha</taxon>
        <taxon>Ploima</taxon>
        <taxon>Brachionidae</taxon>
        <taxon>Brachionus</taxon>
    </lineage>
</organism>
<dbReference type="InterPro" id="IPR011011">
    <property type="entry name" value="Znf_FYVE_PHD"/>
</dbReference>
<proteinExistence type="predicted"/>
<evidence type="ECO:0000256" key="1">
    <source>
        <dbReference type="SAM" id="MobiDB-lite"/>
    </source>
</evidence>
<dbReference type="Proteomes" id="UP000276133">
    <property type="component" value="Unassembled WGS sequence"/>
</dbReference>
<gene>
    <name evidence="3" type="ORF">BpHYR1_024533</name>
</gene>
<keyword evidence="4" id="KW-1185">Reference proteome</keyword>
<reference evidence="3 4" key="1">
    <citation type="journal article" date="2018" name="Sci. Rep.">
        <title>Genomic signatures of local adaptation to the degree of environmental predictability in rotifers.</title>
        <authorList>
            <person name="Franch-Gras L."/>
            <person name="Hahn C."/>
            <person name="Garcia-Roger E.M."/>
            <person name="Carmona M.J."/>
            <person name="Serra M."/>
            <person name="Gomez A."/>
        </authorList>
    </citation>
    <scope>NUCLEOTIDE SEQUENCE [LARGE SCALE GENOMIC DNA]</scope>
    <source>
        <strain evidence="3">HYR1</strain>
    </source>
</reference>
<dbReference type="Gene3D" id="3.30.40.10">
    <property type="entry name" value="Zinc/RING finger domain, C3HC4 (zinc finger)"/>
    <property type="match status" value="1"/>
</dbReference>
<accession>A0A3M7PSP1</accession>
<dbReference type="InterPro" id="IPR002219">
    <property type="entry name" value="PKC_DAG/PE"/>
</dbReference>
<dbReference type="InterPro" id="IPR013083">
    <property type="entry name" value="Znf_RING/FYVE/PHD"/>
</dbReference>
<dbReference type="EMBL" id="REGN01009212">
    <property type="protein sequence ID" value="RNA01678.1"/>
    <property type="molecule type" value="Genomic_DNA"/>
</dbReference>
<name>A0A3M7PSP1_BRAPC</name>
<protein>
    <recommendedName>
        <fullName evidence="2">Phorbol-ester/DAG-type domain-containing protein</fullName>
    </recommendedName>
</protein>
<comment type="caution">
    <text evidence="3">The sequence shown here is derived from an EMBL/GenBank/DDBJ whole genome shotgun (WGS) entry which is preliminary data.</text>
</comment>